<evidence type="ECO:0000313" key="4">
    <source>
        <dbReference type="EMBL" id="KAL0482681.1"/>
    </source>
</evidence>
<proteinExistence type="inferred from homology"/>
<accession>A0AAW2YYX1</accession>
<comment type="caution">
    <text evidence="4">The sequence shown here is derived from an EMBL/GenBank/DDBJ whole genome shotgun (WGS) entry which is preliminary data.</text>
</comment>
<dbReference type="Pfam" id="PF24436">
    <property type="entry name" value="INTS7_N"/>
    <property type="match status" value="1"/>
</dbReference>
<feature type="compositionally biased region" description="Basic and acidic residues" evidence="2">
    <location>
        <begin position="636"/>
        <end position="646"/>
    </location>
</feature>
<organism evidence="4 5">
    <name type="scientific">Acrasis kona</name>
    <dbReference type="NCBI Taxonomy" id="1008807"/>
    <lineage>
        <taxon>Eukaryota</taxon>
        <taxon>Discoba</taxon>
        <taxon>Heterolobosea</taxon>
        <taxon>Tetramitia</taxon>
        <taxon>Eutetramitia</taxon>
        <taxon>Acrasidae</taxon>
        <taxon>Acrasis</taxon>
    </lineage>
</organism>
<dbReference type="SUPFAM" id="SSF48371">
    <property type="entry name" value="ARM repeat"/>
    <property type="match status" value="1"/>
</dbReference>
<keyword evidence="5" id="KW-1185">Reference proteome</keyword>
<dbReference type="PANTHER" id="PTHR13322:SF2">
    <property type="entry name" value="INTEGRATOR COMPLEX SUBUNIT 7"/>
    <property type="match status" value="1"/>
</dbReference>
<evidence type="ECO:0000256" key="1">
    <source>
        <dbReference type="ARBA" id="ARBA00008565"/>
    </source>
</evidence>
<dbReference type="InterPro" id="IPR011989">
    <property type="entry name" value="ARM-like"/>
</dbReference>
<evidence type="ECO:0000313" key="5">
    <source>
        <dbReference type="Proteomes" id="UP001431209"/>
    </source>
</evidence>
<sequence>MRPFAQVPHVSTTRSRSGSSSVIVTPTNVPSSNGGIESEALKMLQPLDKGIRSGIVSQQCESIVRFSELIKKYPLPIVANTALLKLAEVFHASDNNFVRYWIVNVFEEVKLELPKVLNKNEMIKKTSVVLSSNDPIARALTLRLLSHMSSILSERTDVHHKIETCLLTSTDASEQEAAMLAVEQMCSVSSQFATQIQPKIEGLIKDLKTPISTKLKLIRVLKHMHTADAHQIQKTFETLKSLLHDYPSQDFYIVILDTATKLSVRSIQIAKETFTLLFTVLETDDRKKVKIECLKNLSQLTLRLTDLYASEFPHQVLKSLLVESPYRSIRQHAMQLLVVMSKSLYIVRTWFFKHSKDFLPFQIFEHFYFHKNDSFADLSLNIMINCVCHQVNKPIDNDVTDSEIDVNVIINKLTDALCLITFKRLNQSSDIKSLKSIVDFAVKFVRIAPQTSSEAIARSLIEHCLISTVPIERTCLIAKCIYKFAPICAEAISKHYSQLVNFSENISTQPDSEVCISFLIGTIFRASRSHSATNIPSHQVHTLIKSLQHSPYATYLIARQALYFGCHTFALETFDTISTKVDSEHNHHWLTHLNTLAMALQPNQNDAECHLGSSLSSLRACLNELQTNHSSVSGGKDNKKNKDYETGSRQNSGFQVEFIQWHITRVNYERDLMLFLNCNFKNDVVKINPFRLQEYIINFKSLADRIQVVAHSHYGIDAESELLLHSMMLYCLVVVDSLLRFSNHSVSNLKFPSSTSIQKECSRIHKEVVRMQPGNVDVLIHHILMPLLSVPHQIPPYYFVVSRHTFVQLEIEANKKHMGTSTANVVNRAIGSTVAQVGQGLVVHFSGYIRTDKPGIKSIAIELTGVGADQSQQLVEASIIEDSFQAQSVLHFDVEGLHQVNVKLKLLDSSRKYWHTRINQQIMIQVDPIKVNTRLAAFT</sequence>
<dbReference type="InterPro" id="IPR033060">
    <property type="entry name" value="INTS7"/>
</dbReference>
<feature type="domain" description="Integrator complex subunit 7 N-terminal" evidence="3">
    <location>
        <begin position="44"/>
        <end position="565"/>
    </location>
</feature>
<dbReference type="GO" id="GO:0034472">
    <property type="term" value="P:snRNA 3'-end processing"/>
    <property type="evidence" value="ECO:0007669"/>
    <property type="project" value="TreeGrafter"/>
</dbReference>
<reference evidence="4 5" key="1">
    <citation type="submission" date="2024-03" db="EMBL/GenBank/DDBJ databases">
        <title>The Acrasis kona genome and developmental transcriptomes reveal deep origins of eukaryotic multicellular pathways.</title>
        <authorList>
            <person name="Sheikh S."/>
            <person name="Fu C.-J."/>
            <person name="Brown M.W."/>
            <person name="Baldauf S.L."/>
        </authorList>
    </citation>
    <scope>NUCLEOTIDE SEQUENCE [LARGE SCALE GENOMIC DNA]</scope>
    <source>
        <strain evidence="4 5">ATCC MYA-3509</strain>
    </source>
</reference>
<dbReference type="InterPro" id="IPR056516">
    <property type="entry name" value="INTS7_N"/>
</dbReference>
<feature type="compositionally biased region" description="Low complexity" evidence="2">
    <location>
        <begin position="11"/>
        <end position="21"/>
    </location>
</feature>
<dbReference type="Gene3D" id="1.25.10.10">
    <property type="entry name" value="Leucine-rich Repeat Variant"/>
    <property type="match status" value="1"/>
</dbReference>
<dbReference type="EMBL" id="JAOPGA020000883">
    <property type="protein sequence ID" value="KAL0482681.1"/>
    <property type="molecule type" value="Genomic_DNA"/>
</dbReference>
<evidence type="ECO:0000256" key="2">
    <source>
        <dbReference type="SAM" id="MobiDB-lite"/>
    </source>
</evidence>
<dbReference type="Proteomes" id="UP001431209">
    <property type="component" value="Unassembled WGS sequence"/>
</dbReference>
<dbReference type="GO" id="GO:0032039">
    <property type="term" value="C:integrator complex"/>
    <property type="evidence" value="ECO:0007669"/>
    <property type="project" value="InterPro"/>
</dbReference>
<protein>
    <submittedName>
        <fullName evidence="4">Integrator complex subunit 7</fullName>
    </submittedName>
</protein>
<name>A0AAW2YYX1_9EUKA</name>
<dbReference type="InterPro" id="IPR016024">
    <property type="entry name" value="ARM-type_fold"/>
</dbReference>
<evidence type="ECO:0000259" key="3">
    <source>
        <dbReference type="Pfam" id="PF24436"/>
    </source>
</evidence>
<feature type="region of interest" description="Disordered" evidence="2">
    <location>
        <begin position="628"/>
        <end position="648"/>
    </location>
</feature>
<gene>
    <name evidence="4" type="ORF">AKO1_014385</name>
</gene>
<dbReference type="PANTHER" id="PTHR13322">
    <property type="entry name" value="C1ORF73 PROTEIN"/>
    <property type="match status" value="1"/>
</dbReference>
<comment type="similarity">
    <text evidence="1">Belongs to the Integrator subunit 7 family.</text>
</comment>
<feature type="region of interest" description="Disordered" evidence="2">
    <location>
        <begin position="1"/>
        <end position="24"/>
    </location>
</feature>
<dbReference type="AlphaFoldDB" id="A0AAW2YYX1"/>